<name>A0ACC0FH08_9ERIC</name>
<protein>
    <submittedName>
        <fullName evidence="1">Uncharacterized protein</fullName>
    </submittedName>
</protein>
<evidence type="ECO:0000313" key="2">
    <source>
        <dbReference type="Proteomes" id="UP001060215"/>
    </source>
</evidence>
<keyword evidence="2" id="KW-1185">Reference proteome</keyword>
<dbReference type="EMBL" id="CM045771">
    <property type="protein sequence ID" value="KAI7987984.1"/>
    <property type="molecule type" value="Genomic_DNA"/>
</dbReference>
<comment type="caution">
    <text evidence="1">The sequence shown here is derived from an EMBL/GenBank/DDBJ whole genome shotgun (WGS) entry which is preliminary data.</text>
</comment>
<organism evidence="1 2">
    <name type="scientific">Camellia lanceoleosa</name>
    <dbReference type="NCBI Taxonomy" id="1840588"/>
    <lineage>
        <taxon>Eukaryota</taxon>
        <taxon>Viridiplantae</taxon>
        <taxon>Streptophyta</taxon>
        <taxon>Embryophyta</taxon>
        <taxon>Tracheophyta</taxon>
        <taxon>Spermatophyta</taxon>
        <taxon>Magnoliopsida</taxon>
        <taxon>eudicotyledons</taxon>
        <taxon>Gunneridae</taxon>
        <taxon>Pentapetalae</taxon>
        <taxon>asterids</taxon>
        <taxon>Ericales</taxon>
        <taxon>Theaceae</taxon>
        <taxon>Camellia</taxon>
    </lineage>
</organism>
<reference evidence="1 2" key="1">
    <citation type="journal article" date="2022" name="Plant J.">
        <title>Chromosome-level genome of Camellia lanceoleosa provides a valuable resource for understanding genome evolution and self-incompatibility.</title>
        <authorList>
            <person name="Gong W."/>
            <person name="Xiao S."/>
            <person name="Wang L."/>
            <person name="Liao Z."/>
            <person name="Chang Y."/>
            <person name="Mo W."/>
            <person name="Hu G."/>
            <person name="Li W."/>
            <person name="Zhao G."/>
            <person name="Zhu H."/>
            <person name="Hu X."/>
            <person name="Ji K."/>
            <person name="Xiang X."/>
            <person name="Song Q."/>
            <person name="Yuan D."/>
            <person name="Jin S."/>
            <person name="Zhang L."/>
        </authorList>
    </citation>
    <scope>NUCLEOTIDE SEQUENCE [LARGE SCALE GENOMIC DNA]</scope>
    <source>
        <strain evidence="1">SQ_2022a</strain>
    </source>
</reference>
<accession>A0ACC0FH08</accession>
<gene>
    <name evidence="1" type="ORF">LOK49_LG13G01281</name>
</gene>
<sequence>MVVGTKVEKREDVSPWVAIADFGSIRHFCSTGSPLRIANPLISLYSLTLSLFEILSSRSSLPDLQLRVLSRIRQCRLAGKKRFGNGSLDCSRGSERSKSPNRKIEETAPLSSINRPNLQIEMKKSENAIVSSSKIKFDESGEHESSSEDEREIERELADVTFEDLQKARSNGSHAVYKKPNSEKKGGRANKNRPMEVSAKKPVSRFREVIQVPKKVVRDPRFESLCGNFDEDGFKKRYNFLYENELPAEREELKKSMKKSSDPAVIDELKNRISWIDKQIKSTATKRTDKDILSEHKKKEREATKQGKRPFYLKQSEIRKQRLVEKYKELKASGKLKSYVEKRRRKNAAKDHRFVPYRRPGTSEQ</sequence>
<evidence type="ECO:0000313" key="1">
    <source>
        <dbReference type="EMBL" id="KAI7987984.1"/>
    </source>
</evidence>
<dbReference type="Proteomes" id="UP001060215">
    <property type="component" value="Chromosome 14"/>
</dbReference>
<proteinExistence type="predicted"/>